<keyword evidence="2" id="KW-1185">Reference proteome</keyword>
<gene>
    <name evidence="1" type="ORF">PSH97_15680</name>
</gene>
<reference evidence="1 2" key="1">
    <citation type="submission" date="2023-02" db="EMBL/GenBank/DDBJ databases">
        <title>Evolution of Hrp T3SS in non-pathogenic Pseudomonas fluorescens.</title>
        <authorList>
            <person name="Liao K."/>
            <person name="Wei H."/>
            <person name="Gu Y."/>
        </authorList>
    </citation>
    <scope>NUCLEOTIDE SEQUENCE [LARGE SCALE GENOMIC DNA]</scope>
    <source>
        <strain evidence="1 2">FP1935</strain>
    </source>
</reference>
<dbReference type="RefSeq" id="WP_305445720.1">
    <property type="nucleotide sequence ID" value="NZ_CP117454.1"/>
</dbReference>
<name>A0ABY9EQ33_9PSED</name>
<protein>
    <submittedName>
        <fullName evidence="1">Uncharacterized protein</fullName>
    </submittedName>
</protein>
<sequence length="50" mass="5451">MIDLELIGRITGRTIGRVSFDFTSIADSVFSCAEKQRPSGRAIPRDPAKA</sequence>
<evidence type="ECO:0000313" key="2">
    <source>
        <dbReference type="Proteomes" id="UP001239418"/>
    </source>
</evidence>
<evidence type="ECO:0000313" key="1">
    <source>
        <dbReference type="EMBL" id="WLG82578.1"/>
    </source>
</evidence>
<organism evidence="1 2">
    <name type="scientific">Pseudomonas cucumis</name>
    <dbReference type="NCBI Taxonomy" id="2954082"/>
    <lineage>
        <taxon>Bacteria</taxon>
        <taxon>Pseudomonadati</taxon>
        <taxon>Pseudomonadota</taxon>
        <taxon>Gammaproteobacteria</taxon>
        <taxon>Pseudomonadales</taxon>
        <taxon>Pseudomonadaceae</taxon>
        <taxon>Pseudomonas</taxon>
    </lineage>
</organism>
<dbReference type="Proteomes" id="UP001239418">
    <property type="component" value="Chromosome"/>
</dbReference>
<dbReference type="EMBL" id="CP117454">
    <property type="protein sequence ID" value="WLG82578.1"/>
    <property type="molecule type" value="Genomic_DNA"/>
</dbReference>
<accession>A0ABY9EQ33</accession>
<proteinExistence type="predicted"/>